<dbReference type="AlphaFoldDB" id="A0A328TWS3"/>
<proteinExistence type="predicted"/>
<evidence type="ECO:0000313" key="3">
    <source>
        <dbReference type="Proteomes" id="UP000244334"/>
    </source>
</evidence>
<organism evidence="2 3">
    <name type="scientific">Candidatus Erwinia dacicola</name>
    <dbReference type="NCBI Taxonomy" id="252393"/>
    <lineage>
        <taxon>Bacteria</taxon>
        <taxon>Pseudomonadati</taxon>
        <taxon>Pseudomonadota</taxon>
        <taxon>Gammaproteobacteria</taxon>
        <taxon>Enterobacterales</taxon>
        <taxon>Erwiniaceae</taxon>
        <taxon>Erwinia</taxon>
    </lineage>
</organism>
<protein>
    <submittedName>
        <fullName evidence="2">Uncharacterized protein</fullName>
    </submittedName>
</protein>
<reference evidence="2" key="1">
    <citation type="submission" date="2018-04" db="EMBL/GenBank/DDBJ databases">
        <title>Genomes of the Obligate Erwinia dacicola and Facultative Enterobacter sp. OLF Endosymbionts of the Olive Fruit fly, Bactrocera oleae.</title>
        <authorList>
            <person name="Estes A.M."/>
            <person name="Hearn D.J."/>
            <person name="Agarwal S."/>
            <person name="Pierson E.A."/>
            <person name="Dunning-Hotopp J.C."/>
        </authorList>
    </citation>
    <scope>NUCLEOTIDE SEQUENCE [LARGE SCALE GENOMIC DNA]</scope>
    <source>
        <strain evidence="2">Oroville</strain>
    </source>
</reference>
<feature type="region of interest" description="Disordered" evidence="1">
    <location>
        <begin position="13"/>
        <end position="44"/>
    </location>
</feature>
<name>A0A328TWS3_9GAMM</name>
<evidence type="ECO:0000256" key="1">
    <source>
        <dbReference type="SAM" id="MobiDB-lite"/>
    </source>
</evidence>
<sequence length="56" mass="5968">MAAHCIATARKAVVESMATSEQKNGDQPDDEQNEQPASERKPGIGIVSIHCAVSLF</sequence>
<evidence type="ECO:0000313" key="2">
    <source>
        <dbReference type="EMBL" id="RAP72254.1"/>
    </source>
</evidence>
<comment type="caution">
    <text evidence="2">The sequence shown here is derived from an EMBL/GenBank/DDBJ whole genome shotgun (WGS) entry which is preliminary data.</text>
</comment>
<accession>A0A328TWS3</accession>
<gene>
    <name evidence="2" type="ORF">ACZ87_00917</name>
</gene>
<keyword evidence="3" id="KW-1185">Reference proteome</keyword>
<dbReference type="EMBL" id="LJAM02000050">
    <property type="protein sequence ID" value="RAP72254.1"/>
    <property type="molecule type" value="Genomic_DNA"/>
</dbReference>
<dbReference type="Proteomes" id="UP000244334">
    <property type="component" value="Unassembled WGS sequence"/>
</dbReference>